<evidence type="ECO:0000256" key="1">
    <source>
        <dbReference type="SAM" id="Phobius"/>
    </source>
</evidence>
<feature type="transmembrane region" description="Helical" evidence="1">
    <location>
        <begin position="6"/>
        <end position="28"/>
    </location>
</feature>
<dbReference type="InterPro" id="IPR058328">
    <property type="entry name" value="DUF8015"/>
</dbReference>
<proteinExistence type="predicted"/>
<sequence>MAYEWQYYDLVLLSIAVSMSVGAGVGLLTSVSIPVATISAGIVACAIIGHGLFVNGPVDEPQDLTNEVETLN</sequence>
<comment type="caution">
    <text evidence="2">The sequence shown here is derived from an EMBL/GenBank/DDBJ whole genome shotgun (WGS) entry which is preliminary data.</text>
</comment>
<dbReference type="GeneID" id="68611772"/>
<dbReference type="Proteomes" id="UP001501729">
    <property type="component" value="Unassembled WGS sequence"/>
</dbReference>
<dbReference type="RefSeq" id="WP_227775986.1">
    <property type="nucleotide sequence ID" value="NZ_BAABKX010000001.1"/>
</dbReference>
<dbReference type="EMBL" id="BAABKX010000001">
    <property type="protein sequence ID" value="GAA5044901.1"/>
    <property type="molecule type" value="Genomic_DNA"/>
</dbReference>
<dbReference type="Pfam" id="PF26047">
    <property type="entry name" value="DUF8015"/>
    <property type="match status" value="1"/>
</dbReference>
<evidence type="ECO:0000313" key="2">
    <source>
        <dbReference type="EMBL" id="GAA5044901.1"/>
    </source>
</evidence>
<name>A0AAV3UEM2_9EURY</name>
<gene>
    <name evidence="2" type="ORF">GCM10025751_11990</name>
</gene>
<evidence type="ECO:0000313" key="3">
    <source>
        <dbReference type="Proteomes" id="UP001501729"/>
    </source>
</evidence>
<keyword evidence="3" id="KW-1185">Reference proteome</keyword>
<organism evidence="2 3">
    <name type="scientific">Haladaptatus pallidirubidus</name>
    <dbReference type="NCBI Taxonomy" id="1008152"/>
    <lineage>
        <taxon>Archaea</taxon>
        <taxon>Methanobacteriati</taxon>
        <taxon>Methanobacteriota</taxon>
        <taxon>Stenosarchaea group</taxon>
        <taxon>Halobacteria</taxon>
        <taxon>Halobacteriales</taxon>
        <taxon>Haladaptataceae</taxon>
        <taxon>Haladaptatus</taxon>
    </lineage>
</organism>
<dbReference type="AlphaFoldDB" id="A0AAV3UEM2"/>
<reference evidence="2 3" key="1">
    <citation type="journal article" date="2019" name="Int. J. Syst. Evol. Microbiol.">
        <title>The Global Catalogue of Microorganisms (GCM) 10K type strain sequencing project: providing services to taxonomists for standard genome sequencing and annotation.</title>
        <authorList>
            <consortium name="The Broad Institute Genomics Platform"/>
            <consortium name="The Broad Institute Genome Sequencing Center for Infectious Disease"/>
            <person name="Wu L."/>
            <person name="Ma J."/>
        </authorList>
    </citation>
    <scope>NUCLEOTIDE SEQUENCE [LARGE SCALE GENOMIC DNA]</scope>
    <source>
        <strain evidence="2 3">JCM 17504</strain>
    </source>
</reference>
<keyword evidence="1" id="KW-0812">Transmembrane</keyword>
<keyword evidence="1" id="KW-0472">Membrane</keyword>
<accession>A0AAV3UEM2</accession>
<protein>
    <submittedName>
        <fullName evidence="2">Uncharacterized protein</fullName>
    </submittedName>
</protein>
<keyword evidence="1" id="KW-1133">Transmembrane helix</keyword>
<feature type="transmembrane region" description="Helical" evidence="1">
    <location>
        <begin position="35"/>
        <end position="54"/>
    </location>
</feature>